<dbReference type="Gene3D" id="1.10.287.950">
    <property type="entry name" value="Methyl-accepting chemotaxis protein"/>
    <property type="match status" value="1"/>
</dbReference>
<dbReference type="InterPro" id="IPR003660">
    <property type="entry name" value="HAMP_dom"/>
</dbReference>
<dbReference type="InterPro" id="IPR003018">
    <property type="entry name" value="GAF"/>
</dbReference>
<dbReference type="SMART" id="SM00065">
    <property type="entry name" value="GAF"/>
    <property type="match status" value="4"/>
</dbReference>
<dbReference type="Pfam" id="PF00015">
    <property type="entry name" value="MCPsignal"/>
    <property type="match status" value="1"/>
</dbReference>
<dbReference type="InterPro" id="IPR029016">
    <property type="entry name" value="GAF-like_dom_sf"/>
</dbReference>
<dbReference type="Pfam" id="PF01590">
    <property type="entry name" value="GAF"/>
    <property type="match status" value="4"/>
</dbReference>
<dbReference type="InterPro" id="IPR004089">
    <property type="entry name" value="MCPsignal_dom"/>
</dbReference>
<feature type="coiled-coil region" evidence="4">
    <location>
        <begin position="822"/>
        <end position="860"/>
    </location>
</feature>
<dbReference type="RefSeq" id="WP_413257358.1">
    <property type="nucleotide sequence ID" value="NZ_JBHFNS010000046.1"/>
</dbReference>
<evidence type="ECO:0000256" key="5">
    <source>
        <dbReference type="SAM" id="MobiDB-lite"/>
    </source>
</evidence>
<dbReference type="InterPro" id="IPR016132">
    <property type="entry name" value="Phyto_chromo_attachment"/>
</dbReference>
<dbReference type="PROSITE" id="PS50046">
    <property type="entry name" value="PHYTOCHROME_2"/>
    <property type="match status" value="3"/>
</dbReference>
<evidence type="ECO:0000313" key="9">
    <source>
        <dbReference type="EMBL" id="MFB2935856.1"/>
    </source>
</evidence>
<dbReference type="PROSITE" id="PS50885">
    <property type="entry name" value="HAMP"/>
    <property type="match status" value="1"/>
</dbReference>
<dbReference type="PROSITE" id="PS50111">
    <property type="entry name" value="CHEMOTAXIS_TRANSDUC_2"/>
    <property type="match status" value="1"/>
</dbReference>
<dbReference type="SMART" id="SM00283">
    <property type="entry name" value="MA"/>
    <property type="match status" value="1"/>
</dbReference>
<keyword evidence="4" id="KW-0175">Coiled coil</keyword>
<dbReference type="Gene3D" id="3.30.450.40">
    <property type="match status" value="4"/>
</dbReference>
<evidence type="ECO:0000256" key="4">
    <source>
        <dbReference type="SAM" id="Coils"/>
    </source>
</evidence>
<keyword evidence="1 3" id="KW-0807">Transducer</keyword>
<feature type="domain" description="Phytochrome chromophore attachment site" evidence="6">
    <location>
        <begin position="464"/>
        <end position="625"/>
    </location>
</feature>
<feature type="coiled-coil region" evidence="4">
    <location>
        <begin position="1048"/>
        <end position="1082"/>
    </location>
</feature>
<dbReference type="SUPFAM" id="SSF58104">
    <property type="entry name" value="Methyl-accepting chemotaxis protein (MCP) signaling domain"/>
    <property type="match status" value="1"/>
</dbReference>
<feature type="domain" description="Phytochrome chromophore attachment site" evidence="6">
    <location>
        <begin position="668"/>
        <end position="815"/>
    </location>
</feature>
<feature type="region of interest" description="Disordered" evidence="5">
    <location>
        <begin position="1"/>
        <end position="24"/>
    </location>
</feature>
<accession>A0ABV4YAK8</accession>
<protein>
    <submittedName>
        <fullName evidence="9">GAF domain-containing protein</fullName>
    </submittedName>
</protein>
<reference evidence="9 10" key="1">
    <citation type="submission" date="2024-09" db="EMBL/GenBank/DDBJ databases">
        <title>Floridaenema gen nov. (Aerosakkonemataceae, Aerosakkonematales ord. nov., Cyanobacteria) from benthic tropical and subtropical fresh waters, with the description of four new species.</title>
        <authorList>
            <person name="Moretto J.A."/>
            <person name="Berthold D.E."/>
            <person name="Lefler F.W."/>
            <person name="Huang I.-S."/>
            <person name="Laughinghouse H. IV."/>
        </authorList>
    </citation>
    <scope>NUCLEOTIDE SEQUENCE [LARGE SCALE GENOMIC DNA]</scope>
    <source>
        <strain evidence="9 10">BLCC-F154</strain>
    </source>
</reference>
<gene>
    <name evidence="9" type="ORF">ACE1B6_11440</name>
</gene>
<evidence type="ECO:0000259" key="8">
    <source>
        <dbReference type="PROSITE" id="PS50885"/>
    </source>
</evidence>
<dbReference type="Proteomes" id="UP001576776">
    <property type="component" value="Unassembled WGS sequence"/>
</dbReference>
<dbReference type="PANTHER" id="PTHR32089:SF114">
    <property type="entry name" value="METHYL-ACCEPTING CHEMOTAXIS PROTEIN MCPB"/>
    <property type="match status" value="1"/>
</dbReference>
<organism evidence="9 10">
    <name type="scientific">Floridaenema fluviatile BLCC-F154</name>
    <dbReference type="NCBI Taxonomy" id="3153640"/>
    <lineage>
        <taxon>Bacteria</taxon>
        <taxon>Bacillati</taxon>
        <taxon>Cyanobacteriota</taxon>
        <taxon>Cyanophyceae</taxon>
        <taxon>Oscillatoriophycideae</taxon>
        <taxon>Aerosakkonematales</taxon>
        <taxon>Aerosakkonemataceae</taxon>
        <taxon>Floridanema</taxon>
        <taxon>Floridanema fluviatile</taxon>
    </lineage>
</organism>
<dbReference type="Pfam" id="PF00672">
    <property type="entry name" value="HAMP"/>
    <property type="match status" value="1"/>
</dbReference>
<dbReference type="PANTHER" id="PTHR32089">
    <property type="entry name" value="METHYL-ACCEPTING CHEMOTAXIS PROTEIN MCPB"/>
    <property type="match status" value="1"/>
</dbReference>
<dbReference type="EMBL" id="JBHFNS010000046">
    <property type="protein sequence ID" value="MFB2935856.1"/>
    <property type="molecule type" value="Genomic_DNA"/>
</dbReference>
<evidence type="ECO:0000256" key="2">
    <source>
        <dbReference type="ARBA" id="ARBA00029447"/>
    </source>
</evidence>
<proteinExistence type="inferred from homology"/>
<dbReference type="CDD" id="cd06225">
    <property type="entry name" value="HAMP"/>
    <property type="match status" value="1"/>
</dbReference>
<dbReference type="SUPFAM" id="SSF55781">
    <property type="entry name" value="GAF domain-like"/>
    <property type="match status" value="4"/>
</dbReference>
<feature type="domain" description="Phytochrome chromophore attachment site" evidence="6">
    <location>
        <begin position="102"/>
        <end position="413"/>
    </location>
</feature>
<dbReference type="SMART" id="SM00304">
    <property type="entry name" value="HAMP"/>
    <property type="match status" value="1"/>
</dbReference>
<comment type="similarity">
    <text evidence="2">Belongs to the methyl-accepting chemotaxis (MCP) protein family.</text>
</comment>
<evidence type="ECO:0000256" key="1">
    <source>
        <dbReference type="ARBA" id="ARBA00023224"/>
    </source>
</evidence>
<evidence type="ECO:0000256" key="3">
    <source>
        <dbReference type="PROSITE-ProRule" id="PRU00284"/>
    </source>
</evidence>
<sequence length="1177" mass="132665">MTTHYQPKPSQQINAAPNGNKTNGGSPIKIIASAVTSLKSDIEKTSLWDAPEVTEKMQKLESLVATVDQKFKVSWEASVQAKFKLEREKILEIVSQIRQGVDFENKLKIAVTELRENLGCDRLLVYRFDSENYGVIMAEAMELELTPLLGKPLESHYFGADRSAEYFTTAVLLAGDTSSDEFTPQQKQQWEKLQIKSYLTVPLIVGQQVWGLLIALQHQENRHWQETECQTLYQVGTEILVHLQQSEYRWQLTVQPEQERVLNNVLLRIRQSQNLDALFKATCREVRQLLNTDRVSVFQFIPGKDFNEGQFIAEDLRQGISSELGNIFADSRFGKDFAPLYRQGRIQAVSDVYTSGLSECHIEQLLNFQIRANLIVPLMKGEELWGLLCIHQCTKPHKWQNYEIEFVKRVAAQFGIALDQAEYLEQLHEKTERLAIVAEREKNFIQIIGKVGKSIAEQVQQMRNMESIFTSTSQQIRRLLKADRIAVYRFNEDWSGTFVTESVSSDWTPMLNKQLFDHHFVDDITDYGNALQKSGAKFRVTEGYLHSTRGGHQHDRSNFVVDDIYQANFPECYIELLEQFEAKAYVIIPIFAGNKLWGLFCTYQNSSSRHWEDSEVNLLSQIANQLGLALIQNSSLKQLEAKSEQLVHVVEREKTLTKVIDKMRLSLDVNTIFKTTTHEMRQLLKAERVSVYQFRPDWSGVFVAESVASGWPKWVGPDITTVWEDSYLQETQGGRYRQNQKYAVENVHSIANDINNAGLSQCHVEMLEQMQIKAYIIVPIFVGDNLWGLLASYQHSDVRHWDEAEVNVVAQVGIQMGVALRQAKYLEQVRQQSEQLAQAAKREKEAKEQLQQRAIQLLGAIQPTLKGDLTVRLPVTTDEVGTLADAYNNTLQALRKILTQVQTATAKVAQTSQSSGVSITELSQQAQLQYQKLSEALKLVQAMVNSTQAVAKNAALVEVAVQEANQTVLQGDTAMNRTVDEIMAIRETVAKTGKKIKRLSESSQKISKAVNLIGNLATQTNLLALNAAIEATRAGEYGKGFAVVADEVRSLARQSAAATTEIEQLVQDIQEETGEVVQAIETGIQQVVEGTNLVNETRQNLNKIVGATAQIQDLVQGITQATQQETQQSKLVTEAMTSVARIANQTSENSLHISSSFQELLTMAEDLQSNVGKFKLN</sequence>
<keyword evidence="10" id="KW-1185">Reference proteome</keyword>
<feature type="domain" description="HAMP" evidence="8">
    <location>
        <begin position="866"/>
        <end position="899"/>
    </location>
</feature>
<name>A0ABV4YAK8_9CYAN</name>
<comment type="caution">
    <text evidence="9">The sequence shown here is derived from an EMBL/GenBank/DDBJ whole genome shotgun (WGS) entry which is preliminary data.</text>
</comment>
<dbReference type="CDD" id="cd11386">
    <property type="entry name" value="MCP_signal"/>
    <property type="match status" value="1"/>
</dbReference>
<evidence type="ECO:0000259" key="7">
    <source>
        <dbReference type="PROSITE" id="PS50111"/>
    </source>
</evidence>
<evidence type="ECO:0000259" key="6">
    <source>
        <dbReference type="PROSITE" id="PS50046"/>
    </source>
</evidence>
<feature type="domain" description="Methyl-accepting transducer" evidence="7">
    <location>
        <begin position="904"/>
        <end position="1140"/>
    </location>
</feature>
<evidence type="ECO:0000313" key="10">
    <source>
        <dbReference type="Proteomes" id="UP001576776"/>
    </source>
</evidence>